<organism evidence="16 17">
    <name type="scientific">Kibdelosporangium phytohabitans</name>
    <dbReference type="NCBI Taxonomy" id="860235"/>
    <lineage>
        <taxon>Bacteria</taxon>
        <taxon>Bacillati</taxon>
        <taxon>Actinomycetota</taxon>
        <taxon>Actinomycetes</taxon>
        <taxon>Pseudonocardiales</taxon>
        <taxon>Pseudonocardiaceae</taxon>
        <taxon>Kibdelosporangium</taxon>
    </lineage>
</organism>
<keyword evidence="10" id="KW-0067">ATP-binding</keyword>
<evidence type="ECO:0000313" key="16">
    <source>
        <dbReference type="EMBL" id="ALG13228.1"/>
    </source>
</evidence>
<comment type="pathway">
    <text evidence="1">Glycan biosynthesis; glycogen biosynthesis.</text>
</comment>
<dbReference type="GO" id="GO:0016301">
    <property type="term" value="F:kinase activity"/>
    <property type="evidence" value="ECO:0007669"/>
    <property type="project" value="UniProtKB-KW"/>
</dbReference>
<dbReference type="InterPro" id="IPR011009">
    <property type="entry name" value="Kinase-like_dom_sf"/>
</dbReference>
<keyword evidence="6" id="KW-0321">Glycogen metabolism</keyword>
<evidence type="ECO:0000256" key="7">
    <source>
        <dbReference type="ARBA" id="ARBA00022679"/>
    </source>
</evidence>
<evidence type="ECO:0000256" key="4">
    <source>
        <dbReference type="ARBA" id="ARBA00011962"/>
    </source>
</evidence>
<keyword evidence="9" id="KW-0418">Kinase</keyword>
<proteinExistence type="inferred from homology"/>
<dbReference type="AlphaFoldDB" id="A0A0N9I0J4"/>
<keyword evidence="7 16" id="KW-0808">Transferase</keyword>
<protein>
    <recommendedName>
        <fullName evidence="5">Maltokinase</fullName>
        <ecNumber evidence="4">2.7.1.175</ecNumber>
    </recommendedName>
    <alternativeName>
        <fullName evidence="13">Maltose-1-phosphate synthase</fullName>
    </alternativeName>
</protein>
<reference evidence="16 17" key="1">
    <citation type="submission" date="2015-07" db="EMBL/GenBank/DDBJ databases">
        <title>Genome sequencing of Kibdelosporangium phytohabitans.</title>
        <authorList>
            <person name="Qin S."/>
            <person name="Xing K."/>
        </authorList>
    </citation>
    <scope>NUCLEOTIDE SEQUENCE [LARGE SCALE GENOMIC DNA]</scope>
    <source>
        <strain evidence="16 17">KLBMP1111</strain>
    </source>
</reference>
<dbReference type="SUPFAM" id="SSF56112">
    <property type="entry name" value="Protein kinase-like (PK-like)"/>
    <property type="match status" value="1"/>
</dbReference>
<evidence type="ECO:0000256" key="12">
    <source>
        <dbReference type="ARBA" id="ARBA00023277"/>
    </source>
</evidence>
<evidence type="ECO:0000256" key="9">
    <source>
        <dbReference type="ARBA" id="ARBA00022777"/>
    </source>
</evidence>
<evidence type="ECO:0000313" key="17">
    <source>
        <dbReference type="Proteomes" id="UP000063699"/>
    </source>
</evidence>
<evidence type="ECO:0000259" key="15">
    <source>
        <dbReference type="Pfam" id="PF18085"/>
    </source>
</evidence>
<evidence type="ECO:0000256" key="5">
    <source>
        <dbReference type="ARBA" id="ARBA00013882"/>
    </source>
</evidence>
<feature type="domain" description="Maltokinase N-terminal cap" evidence="15">
    <location>
        <begin position="16"/>
        <end position="96"/>
    </location>
</feature>
<evidence type="ECO:0000256" key="11">
    <source>
        <dbReference type="ARBA" id="ARBA00023056"/>
    </source>
</evidence>
<comment type="catalytic activity">
    <reaction evidence="14">
        <text>D-maltose + ATP = alpha-maltose 1-phosphate + ADP + H(+)</text>
        <dbReference type="Rhea" id="RHEA:31915"/>
        <dbReference type="ChEBI" id="CHEBI:15378"/>
        <dbReference type="ChEBI" id="CHEBI:17306"/>
        <dbReference type="ChEBI" id="CHEBI:30616"/>
        <dbReference type="ChEBI" id="CHEBI:63576"/>
        <dbReference type="ChEBI" id="CHEBI:456216"/>
        <dbReference type="EC" id="2.7.1.175"/>
    </reaction>
</comment>
<accession>A0A0N9I0J4</accession>
<dbReference type="KEGG" id="kphy:AOZ06_45905"/>
<dbReference type="InterPro" id="IPR040999">
    <property type="entry name" value="Mak_N_cap"/>
</dbReference>
<keyword evidence="12" id="KW-0119">Carbohydrate metabolism</keyword>
<dbReference type="UniPathway" id="UPA00164"/>
<dbReference type="OrthoDB" id="3787729at2"/>
<keyword evidence="11" id="KW-0320">Glycogen biosynthesis</keyword>
<dbReference type="GO" id="GO:0005524">
    <property type="term" value="F:ATP binding"/>
    <property type="evidence" value="ECO:0007669"/>
    <property type="project" value="UniProtKB-KW"/>
</dbReference>
<evidence type="ECO:0000256" key="10">
    <source>
        <dbReference type="ARBA" id="ARBA00022840"/>
    </source>
</evidence>
<evidence type="ECO:0000256" key="1">
    <source>
        <dbReference type="ARBA" id="ARBA00004964"/>
    </source>
</evidence>
<comment type="subunit">
    <text evidence="3">Monomer.</text>
</comment>
<dbReference type="STRING" id="860235.AOZ06_45905"/>
<evidence type="ECO:0000256" key="6">
    <source>
        <dbReference type="ARBA" id="ARBA00022600"/>
    </source>
</evidence>
<dbReference type="RefSeq" id="WP_054295117.1">
    <property type="nucleotide sequence ID" value="NZ_CP012752.1"/>
</dbReference>
<name>A0A0N9I0J4_9PSEU</name>
<evidence type="ECO:0000256" key="14">
    <source>
        <dbReference type="ARBA" id="ARBA00049067"/>
    </source>
</evidence>
<gene>
    <name evidence="16" type="ORF">AOZ06_45905</name>
</gene>
<dbReference type="Pfam" id="PF18085">
    <property type="entry name" value="Mak_N_cap"/>
    <property type="match status" value="1"/>
</dbReference>
<dbReference type="GO" id="GO:0005978">
    <property type="term" value="P:glycogen biosynthetic process"/>
    <property type="evidence" value="ECO:0007669"/>
    <property type="project" value="UniProtKB-UniPathway"/>
</dbReference>
<keyword evidence="8" id="KW-0547">Nucleotide-binding</keyword>
<evidence type="ECO:0000256" key="3">
    <source>
        <dbReference type="ARBA" id="ARBA00011245"/>
    </source>
</evidence>
<comment type="similarity">
    <text evidence="2">Belongs to the aminoglycoside phosphotransferase family.</text>
</comment>
<dbReference type="EMBL" id="CP012752">
    <property type="protein sequence ID" value="ALG13228.1"/>
    <property type="molecule type" value="Genomic_DNA"/>
</dbReference>
<dbReference type="EC" id="2.7.1.175" evidence="4"/>
<evidence type="ECO:0000256" key="13">
    <source>
        <dbReference type="ARBA" id="ARBA00031251"/>
    </source>
</evidence>
<dbReference type="Gene3D" id="3.90.1200.10">
    <property type="match status" value="1"/>
</dbReference>
<sequence length="452" mass="49547">MTEPVLRMLAEQLPTWLPTQRWFGGKDRPVTEARPVRVITLSDKDPRLVHALVEVVQDDRKSVYQLLLGSRAQPPEHLNGVWVDSEGTHWYEATADPEAMTFLLDAMAGQDSTGPISFHREDDVELDEGLRGRAVTSEQSNTSLIYGQQYILKLFRKLSAGPNPDLRIHRALHSVGCEHIAQPLGWIADDDGDQPTLGMLQQFLADAADGWAMATASVRDLMAEGDLHADEVGGDFAGEAHRLGAAVAAVHADLARALESRPIEPGELDAAIDAMHRRLDSVMAAVPELAAMQGAVHEVFEQARGTADSGVPIQHVHGDLHLGQVLRTVHGWVLIDFEGEPAAPVSERLAPRSPLRDVAGMLRSFDYAAHQLLVGQPEDHQLAVRAQEWTSRNRSAFCDGYAEVSPNGDPRAHGVLLRALELDKAVYEVAYEQANRPDWLQIPLTSIARIAS</sequence>
<evidence type="ECO:0000256" key="8">
    <source>
        <dbReference type="ARBA" id="ARBA00022741"/>
    </source>
</evidence>
<evidence type="ECO:0000256" key="2">
    <source>
        <dbReference type="ARBA" id="ARBA00006219"/>
    </source>
</evidence>
<keyword evidence="17" id="KW-1185">Reference proteome</keyword>
<dbReference type="Proteomes" id="UP000063699">
    <property type="component" value="Chromosome"/>
</dbReference>